<feature type="domain" description="Attractin/MKLN-like beta-propeller" evidence="6">
    <location>
        <begin position="149"/>
        <end position="453"/>
    </location>
</feature>
<dbReference type="InterPro" id="IPR015915">
    <property type="entry name" value="Kelch-typ_b-propeller"/>
</dbReference>
<feature type="signal peptide" evidence="5">
    <location>
        <begin position="1"/>
        <end position="26"/>
    </location>
</feature>
<evidence type="ECO:0000256" key="5">
    <source>
        <dbReference type="SAM" id="SignalP"/>
    </source>
</evidence>
<keyword evidence="8" id="KW-1185">Reference proteome</keyword>
<dbReference type="PANTHER" id="PTHR46093">
    <property type="entry name" value="ACYL-COA-BINDING DOMAIN-CONTAINING PROTEIN 5"/>
    <property type="match status" value="1"/>
</dbReference>
<keyword evidence="1" id="KW-0880">Kelch repeat</keyword>
<feature type="region of interest" description="Disordered" evidence="3">
    <location>
        <begin position="546"/>
        <end position="580"/>
    </location>
</feature>
<accession>A0AAV9XN82</accession>
<name>A0AAV9XN82_9PEZI</name>
<evidence type="ECO:0000259" key="6">
    <source>
        <dbReference type="Pfam" id="PF24981"/>
    </source>
</evidence>
<dbReference type="EMBL" id="JAVHJO010000001">
    <property type="protein sequence ID" value="KAK6543433.1"/>
    <property type="molecule type" value="Genomic_DNA"/>
</dbReference>
<feature type="compositionally biased region" description="Low complexity" evidence="3">
    <location>
        <begin position="30"/>
        <end position="48"/>
    </location>
</feature>
<dbReference type="InterPro" id="IPR056737">
    <property type="entry name" value="Beta-prop_ATRN-MKLN-like"/>
</dbReference>
<keyword evidence="5" id="KW-0732">Signal</keyword>
<gene>
    <name evidence="7" type="ORF">TWF694_000180</name>
</gene>
<feature type="region of interest" description="Disordered" evidence="3">
    <location>
        <begin position="30"/>
        <end position="50"/>
    </location>
</feature>
<evidence type="ECO:0000256" key="3">
    <source>
        <dbReference type="SAM" id="MobiDB-lite"/>
    </source>
</evidence>
<keyword evidence="4" id="KW-0812">Transmembrane</keyword>
<comment type="caution">
    <text evidence="7">The sequence shown here is derived from an EMBL/GenBank/DDBJ whole genome shotgun (WGS) entry which is preliminary data.</text>
</comment>
<evidence type="ECO:0000256" key="2">
    <source>
        <dbReference type="ARBA" id="ARBA00022737"/>
    </source>
</evidence>
<keyword evidence="4" id="KW-1133">Transmembrane helix</keyword>
<dbReference type="Gene3D" id="2.120.10.80">
    <property type="entry name" value="Kelch-type beta propeller"/>
    <property type="match status" value="1"/>
</dbReference>
<evidence type="ECO:0000256" key="4">
    <source>
        <dbReference type="SAM" id="Phobius"/>
    </source>
</evidence>
<evidence type="ECO:0000256" key="1">
    <source>
        <dbReference type="ARBA" id="ARBA00022441"/>
    </source>
</evidence>
<sequence>MFGSRVLVDVLAFAATALLLVSPATAATSKKASTKTAPASTPTQTSTPELDPAVNFCKRYQHQSAVTSNTLFIDGGAEWFHDDPIVWGPATPGINTYLVTTDMSDSWDWKGNISQTSIFKTTQPGRKIGYVPSLDGAAIWPNQNETHLYLYGGTTNSSLSNFTLYEAPQSDAQTLWKYSIADRSWDPVAYAKGSPFVTRASFGASVVAPNLNKAYYLGGIVDRGSTDLSGDLAAPRFLDGLLEFDFETEAVRNISTLGLGNRARAYAQMVYIPDYGNTNNSTGKKGGVLVVIGGEQKSSQIIDVSGNRRGDPVAMSDIAIFDIATETWFVQQASPHANEFPRTRTDHCVVVRGAPDGSSQNIYLYGGIYYDQNKNATYLDDVWILTLPSFQWIKIYEGESPRYGHTCHVAPEGRQMITIGGLGNYYTANFNDSQCDWETKSVALYDLTSLQWGSAYLAYSGIYQLPVEVAQRVNGTQDGGATILSPTGGWSSPDIRALFVPAPVVKKSHTAAIVGGVIGGLGGLGLIIAAGYFYYRRYIKKMDRPIPPPPEKPQWVKPELEGALDTTSPTKGEPGMLYEIGDGVAKPIPVEAKGREIPSELP</sequence>
<keyword evidence="4" id="KW-0472">Membrane</keyword>
<dbReference type="SUPFAM" id="SSF117281">
    <property type="entry name" value="Kelch motif"/>
    <property type="match status" value="1"/>
</dbReference>
<dbReference type="PANTHER" id="PTHR46093:SF18">
    <property type="entry name" value="FIBRONECTIN TYPE-III DOMAIN-CONTAINING PROTEIN"/>
    <property type="match status" value="1"/>
</dbReference>
<feature type="chain" id="PRO_5043552920" description="Attractin/MKLN-like beta-propeller domain-containing protein" evidence="5">
    <location>
        <begin position="27"/>
        <end position="602"/>
    </location>
</feature>
<dbReference type="Proteomes" id="UP001365542">
    <property type="component" value="Unassembled WGS sequence"/>
</dbReference>
<reference evidence="7 8" key="1">
    <citation type="submission" date="2019-10" db="EMBL/GenBank/DDBJ databases">
        <authorList>
            <person name="Palmer J.M."/>
        </authorList>
    </citation>
    <scope>NUCLEOTIDE SEQUENCE [LARGE SCALE GENOMIC DNA]</scope>
    <source>
        <strain evidence="7 8">TWF694</strain>
    </source>
</reference>
<keyword evidence="2" id="KW-0677">Repeat</keyword>
<evidence type="ECO:0000313" key="8">
    <source>
        <dbReference type="Proteomes" id="UP001365542"/>
    </source>
</evidence>
<feature type="transmembrane region" description="Helical" evidence="4">
    <location>
        <begin position="511"/>
        <end position="535"/>
    </location>
</feature>
<evidence type="ECO:0000313" key="7">
    <source>
        <dbReference type="EMBL" id="KAK6543433.1"/>
    </source>
</evidence>
<dbReference type="Pfam" id="PF24981">
    <property type="entry name" value="Beta-prop_ATRN-LZTR1"/>
    <property type="match status" value="1"/>
</dbReference>
<dbReference type="AlphaFoldDB" id="A0AAV9XN82"/>
<organism evidence="7 8">
    <name type="scientific">Orbilia ellipsospora</name>
    <dbReference type="NCBI Taxonomy" id="2528407"/>
    <lineage>
        <taxon>Eukaryota</taxon>
        <taxon>Fungi</taxon>
        <taxon>Dikarya</taxon>
        <taxon>Ascomycota</taxon>
        <taxon>Pezizomycotina</taxon>
        <taxon>Orbiliomycetes</taxon>
        <taxon>Orbiliales</taxon>
        <taxon>Orbiliaceae</taxon>
        <taxon>Orbilia</taxon>
    </lineage>
</organism>
<proteinExistence type="predicted"/>
<protein>
    <recommendedName>
        <fullName evidence="6">Attractin/MKLN-like beta-propeller domain-containing protein</fullName>
    </recommendedName>
</protein>